<dbReference type="PANTHER" id="PTHR37015">
    <property type="entry name" value="REVERSE TRANSCRIPTASE DOMAIN-CONTAINING PROTEIN"/>
    <property type="match status" value="1"/>
</dbReference>
<evidence type="ECO:0000313" key="2">
    <source>
        <dbReference type="Proteomes" id="UP000244722"/>
    </source>
</evidence>
<dbReference type="AlphaFoldDB" id="A0A2T6Z9F9"/>
<dbReference type="Proteomes" id="UP000244722">
    <property type="component" value="Unassembled WGS sequence"/>
</dbReference>
<accession>A0A2T6Z9F9</accession>
<sequence>MIDQSQVDFHITELKCQLSAAANQSIFAWVTAYNKSVSSFFINNFCFPTAHCFGREYVDTVIKTMERIHHAIFPKYHASVTEYLADWIKHEFDIAVILKGWFYWPICMGGLEVKNPFIVANSIRRELCNDPTVRLKISFMYEEIKYSVAKER</sequence>
<name>A0A2T6Z9F9_TUBBO</name>
<keyword evidence="2" id="KW-1185">Reference proteome</keyword>
<dbReference type="EMBL" id="NESQ01000831">
    <property type="protein sequence ID" value="PUU72123.1"/>
    <property type="molecule type" value="Genomic_DNA"/>
</dbReference>
<gene>
    <name evidence="1" type="ORF">B9Z19DRAFT_1070006</name>
</gene>
<dbReference type="OrthoDB" id="74545at2759"/>
<organism evidence="1 2">
    <name type="scientific">Tuber borchii</name>
    <name type="common">White truffle</name>
    <dbReference type="NCBI Taxonomy" id="42251"/>
    <lineage>
        <taxon>Eukaryota</taxon>
        <taxon>Fungi</taxon>
        <taxon>Dikarya</taxon>
        <taxon>Ascomycota</taxon>
        <taxon>Pezizomycotina</taxon>
        <taxon>Pezizomycetes</taxon>
        <taxon>Pezizales</taxon>
        <taxon>Tuberaceae</taxon>
        <taxon>Tuber</taxon>
    </lineage>
</organism>
<proteinExistence type="predicted"/>
<evidence type="ECO:0000313" key="1">
    <source>
        <dbReference type="EMBL" id="PUU72123.1"/>
    </source>
</evidence>
<protein>
    <submittedName>
        <fullName evidence="1">Uncharacterized protein</fullName>
    </submittedName>
</protein>
<comment type="caution">
    <text evidence="1">The sequence shown here is derived from an EMBL/GenBank/DDBJ whole genome shotgun (WGS) entry which is preliminary data.</text>
</comment>
<reference evidence="1 2" key="1">
    <citation type="submission" date="2017-04" db="EMBL/GenBank/DDBJ databases">
        <title>Draft genome sequence of Tuber borchii Vittad., a whitish edible truffle.</title>
        <authorList>
            <consortium name="DOE Joint Genome Institute"/>
            <person name="Murat C."/>
            <person name="Kuo A."/>
            <person name="Barry K.W."/>
            <person name="Clum A."/>
            <person name="Dockter R.B."/>
            <person name="Fauchery L."/>
            <person name="Iotti M."/>
            <person name="Kohler A."/>
            <person name="Labutti K."/>
            <person name="Lindquist E.A."/>
            <person name="Lipzen A."/>
            <person name="Ohm R.A."/>
            <person name="Wang M."/>
            <person name="Grigoriev I.V."/>
            <person name="Zambonelli A."/>
            <person name="Martin F.M."/>
        </authorList>
    </citation>
    <scope>NUCLEOTIDE SEQUENCE [LARGE SCALE GENOMIC DNA]</scope>
    <source>
        <strain evidence="1 2">Tbo3840</strain>
    </source>
</reference>
<dbReference type="STRING" id="42251.A0A2T6Z9F9"/>
<dbReference type="PANTHER" id="PTHR37015:SF2">
    <property type="entry name" value="REVERSE TRANSCRIPTASE DOMAIN-CONTAINING PROTEIN"/>
    <property type="match status" value="1"/>
</dbReference>